<reference evidence="3 4" key="1">
    <citation type="submission" date="2021-03" db="EMBL/GenBank/DDBJ databases">
        <title>Genomic Encyclopedia of Type Strains, Phase IV (KMG-IV): sequencing the most valuable type-strain genomes for metagenomic binning, comparative biology and taxonomic classification.</title>
        <authorList>
            <person name="Goeker M."/>
        </authorList>
    </citation>
    <scope>NUCLEOTIDE SEQUENCE [LARGE SCALE GENOMIC DNA]</scope>
    <source>
        <strain evidence="3 4">DSM 41954</strain>
    </source>
</reference>
<keyword evidence="2" id="KW-1133">Transmembrane helix</keyword>
<dbReference type="InterPro" id="IPR007313">
    <property type="entry name" value="FxsA"/>
</dbReference>
<feature type="transmembrane region" description="Helical" evidence="2">
    <location>
        <begin position="21"/>
        <end position="38"/>
    </location>
</feature>
<dbReference type="EMBL" id="JAGGLR010000022">
    <property type="protein sequence ID" value="MBP2065998.1"/>
    <property type="molecule type" value="Genomic_DNA"/>
</dbReference>
<evidence type="ECO:0000256" key="2">
    <source>
        <dbReference type="SAM" id="Phobius"/>
    </source>
</evidence>
<dbReference type="RefSeq" id="WP_044568423.1">
    <property type="nucleotide sequence ID" value="NZ_BAABDR010000054.1"/>
</dbReference>
<dbReference type="NCBIfam" id="NF008527">
    <property type="entry name" value="PRK11463.1-1"/>
    <property type="match status" value="1"/>
</dbReference>
<dbReference type="PANTHER" id="PTHR35335:SF1">
    <property type="entry name" value="UPF0716 PROTEIN FXSA"/>
    <property type="match status" value="1"/>
</dbReference>
<keyword evidence="2" id="KW-0812">Transmembrane</keyword>
<feature type="region of interest" description="Disordered" evidence="1">
    <location>
        <begin position="137"/>
        <end position="201"/>
    </location>
</feature>
<name>A0ABS4N2V4_9ACTN</name>
<keyword evidence="2" id="KW-0472">Membrane</keyword>
<feature type="compositionally biased region" description="Basic and acidic residues" evidence="1">
    <location>
        <begin position="175"/>
        <end position="188"/>
    </location>
</feature>
<dbReference type="Pfam" id="PF04186">
    <property type="entry name" value="FxsA"/>
    <property type="match status" value="1"/>
</dbReference>
<dbReference type="PANTHER" id="PTHR35335">
    <property type="entry name" value="UPF0716 PROTEIN FXSA"/>
    <property type="match status" value="1"/>
</dbReference>
<feature type="compositionally biased region" description="Basic and acidic residues" evidence="1">
    <location>
        <begin position="150"/>
        <end position="166"/>
    </location>
</feature>
<accession>A0ABS4N2V4</accession>
<evidence type="ECO:0000256" key="1">
    <source>
        <dbReference type="SAM" id="MobiDB-lite"/>
    </source>
</evidence>
<proteinExistence type="predicted"/>
<organism evidence="3 4">
    <name type="scientific">Streptomyces iranensis</name>
    <dbReference type="NCBI Taxonomy" id="576784"/>
    <lineage>
        <taxon>Bacteria</taxon>
        <taxon>Bacillati</taxon>
        <taxon>Actinomycetota</taxon>
        <taxon>Actinomycetes</taxon>
        <taxon>Kitasatosporales</taxon>
        <taxon>Streptomycetaceae</taxon>
        <taxon>Streptomyces</taxon>
        <taxon>Streptomyces violaceusniger group</taxon>
    </lineage>
</organism>
<comment type="caution">
    <text evidence="3">The sequence shown here is derived from an EMBL/GenBank/DDBJ whole genome shotgun (WGS) entry which is preliminary data.</text>
</comment>
<evidence type="ECO:0000313" key="4">
    <source>
        <dbReference type="Proteomes" id="UP000756710"/>
    </source>
</evidence>
<evidence type="ECO:0000313" key="3">
    <source>
        <dbReference type="EMBL" id="MBP2065998.1"/>
    </source>
</evidence>
<dbReference type="NCBIfam" id="NF008528">
    <property type="entry name" value="PRK11463.1-2"/>
    <property type="match status" value="1"/>
</dbReference>
<protein>
    <submittedName>
        <fullName evidence="3">UPF0716 protein FxsA</fullName>
    </submittedName>
</protein>
<sequence>MMTGASQQSDPTRPKRSRARTFVPLGIAAWLVLEIWLLTLVADVAGGLTVFLLLVAGVVVGGAVVKRGGRRAWQSLAGSMRPGAEEPAARPGSSFTMLGGLLLMVPGLISDVAALVCLFPPTRALLRRRAESALSRRMGFVPGSPSDPFRQAREQWEHRDGQERPEQGTVIQGEVIRDGDDDRGRDGDGEPGPGLRPRDRG</sequence>
<gene>
    <name evidence="3" type="ORF">J2Z30_007046</name>
</gene>
<dbReference type="Proteomes" id="UP000756710">
    <property type="component" value="Unassembled WGS sequence"/>
</dbReference>
<keyword evidence="4" id="KW-1185">Reference proteome</keyword>
<feature type="transmembrane region" description="Helical" evidence="2">
    <location>
        <begin position="100"/>
        <end position="121"/>
    </location>
</feature>
<feature type="transmembrane region" description="Helical" evidence="2">
    <location>
        <begin position="44"/>
        <end position="65"/>
    </location>
</feature>